<keyword evidence="2" id="KW-1185">Reference proteome</keyword>
<dbReference type="Proteomes" id="UP000612055">
    <property type="component" value="Unassembled WGS sequence"/>
</dbReference>
<name>A0A835XQN3_9CHLO</name>
<sequence>MGDNYRCAGEGLEELLDFLQPDYRARVEKIREEQEEEGRRIQEMIREGKRKEVREKAKGVHHTKCPCGGKVYFMGSLCFGLPTGNGYSEADEYTCGTCLREFSGHVATYRD</sequence>
<dbReference type="AlphaFoldDB" id="A0A835XQN3"/>
<gene>
    <name evidence="1" type="ORF">HYH03_013621</name>
</gene>
<evidence type="ECO:0000313" key="2">
    <source>
        <dbReference type="Proteomes" id="UP000612055"/>
    </source>
</evidence>
<reference evidence="1" key="1">
    <citation type="journal article" date="2020" name="bioRxiv">
        <title>Comparative genomics of Chlamydomonas.</title>
        <authorList>
            <person name="Craig R.J."/>
            <person name="Hasan A.R."/>
            <person name="Ness R.W."/>
            <person name="Keightley P.D."/>
        </authorList>
    </citation>
    <scope>NUCLEOTIDE SEQUENCE</scope>
    <source>
        <strain evidence="1">CCAP 11/70</strain>
    </source>
</reference>
<dbReference type="OrthoDB" id="10279460at2759"/>
<protein>
    <submittedName>
        <fullName evidence="1">Uncharacterized protein</fullName>
    </submittedName>
</protein>
<organism evidence="1 2">
    <name type="scientific">Edaphochlamys debaryana</name>
    <dbReference type="NCBI Taxonomy" id="47281"/>
    <lineage>
        <taxon>Eukaryota</taxon>
        <taxon>Viridiplantae</taxon>
        <taxon>Chlorophyta</taxon>
        <taxon>core chlorophytes</taxon>
        <taxon>Chlorophyceae</taxon>
        <taxon>CS clade</taxon>
        <taxon>Chlamydomonadales</taxon>
        <taxon>Chlamydomonadales incertae sedis</taxon>
        <taxon>Edaphochlamys</taxon>
    </lineage>
</organism>
<proteinExistence type="predicted"/>
<comment type="caution">
    <text evidence="1">The sequence shown here is derived from an EMBL/GenBank/DDBJ whole genome shotgun (WGS) entry which is preliminary data.</text>
</comment>
<evidence type="ECO:0000313" key="1">
    <source>
        <dbReference type="EMBL" id="KAG2487777.1"/>
    </source>
</evidence>
<dbReference type="EMBL" id="JAEHOE010000092">
    <property type="protein sequence ID" value="KAG2487777.1"/>
    <property type="molecule type" value="Genomic_DNA"/>
</dbReference>
<accession>A0A835XQN3</accession>